<dbReference type="HOGENOM" id="CLU_2811617_0_0_1"/>
<proteinExistence type="predicted"/>
<keyword evidence="2" id="KW-1185">Reference proteome</keyword>
<reference evidence="2" key="1">
    <citation type="journal article" date="2002" name="Science">
        <title>The draft genome of Ciona intestinalis: insights into chordate and vertebrate origins.</title>
        <authorList>
            <person name="Dehal P."/>
            <person name="Satou Y."/>
            <person name="Campbell R.K."/>
            <person name="Chapman J."/>
            <person name="Degnan B."/>
            <person name="De Tomaso A."/>
            <person name="Davidson B."/>
            <person name="Di Gregorio A."/>
            <person name="Gelpke M."/>
            <person name="Goodstein D.M."/>
            <person name="Harafuji N."/>
            <person name="Hastings K.E."/>
            <person name="Ho I."/>
            <person name="Hotta K."/>
            <person name="Huang W."/>
            <person name="Kawashima T."/>
            <person name="Lemaire P."/>
            <person name="Martinez D."/>
            <person name="Meinertzhagen I.A."/>
            <person name="Necula S."/>
            <person name="Nonaka M."/>
            <person name="Putnam N."/>
            <person name="Rash S."/>
            <person name="Saiga H."/>
            <person name="Satake M."/>
            <person name="Terry A."/>
            <person name="Yamada L."/>
            <person name="Wang H.G."/>
            <person name="Awazu S."/>
            <person name="Azumi K."/>
            <person name="Boore J."/>
            <person name="Branno M."/>
            <person name="Chin-Bow S."/>
            <person name="DeSantis R."/>
            <person name="Doyle S."/>
            <person name="Francino P."/>
            <person name="Keys D.N."/>
            <person name="Haga S."/>
            <person name="Hayashi H."/>
            <person name="Hino K."/>
            <person name="Imai K.S."/>
            <person name="Inaba K."/>
            <person name="Kano S."/>
            <person name="Kobayashi K."/>
            <person name="Kobayashi M."/>
            <person name="Lee B.I."/>
            <person name="Makabe K.W."/>
            <person name="Manohar C."/>
            <person name="Matassi G."/>
            <person name="Medina M."/>
            <person name="Mochizuki Y."/>
            <person name="Mount S."/>
            <person name="Morishita T."/>
            <person name="Miura S."/>
            <person name="Nakayama A."/>
            <person name="Nishizaka S."/>
            <person name="Nomoto H."/>
            <person name="Ohta F."/>
            <person name="Oishi K."/>
            <person name="Rigoutsos I."/>
            <person name="Sano M."/>
            <person name="Sasaki A."/>
            <person name="Sasakura Y."/>
            <person name="Shoguchi E."/>
            <person name="Shin-i T."/>
            <person name="Spagnuolo A."/>
            <person name="Stainier D."/>
            <person name="Suzuki M.M."/>
            <person name="Tassy O."/>
            <person name="Takatori N."/>
            <person name="Tokuoka M."/>
            <person name="Yagi K."/>
            <person name="Yoshizaki F."/>
            <person name="Wada S."/>
            <person name="Zhang C."/>
            <person name="Hyatt P.D."/>
            <person name="Larimer F."/>
            <person name="Detter C."/>
            <person name="Doggett N."/>
            <person name="Glavina T."/>
            <person name="Hawkins T."/>
            <person name="Richardson P."/>
            <person name="Lucas S."/>
            <person name="Kohara Y."/>
            <person name="Levine M."/>
            <person name="Satoh N."/>
            <person name="Rokhsar D.S."/>
        </authorList>
    </citation>
    <scope>NUCLEOTIDE SEQUENCE [LARGE SCALE GENOMIC DNA]</scope>
</reference>
<dbReference type="InParanoid" id="H2XT99"/>
<accession>H2XT99</accession>
<protein>
    <submittedName>
        <fullName evidence="1">Uncharacterized protein</fullName>
    </submittedName>
</protein>
<evidence type="ECO:0000313" key="1">
    <source>
        <dbReference type="Ensembl" id="ENSCINP00000032883.1"/>
    </source>
</evidence>
<organism evidence="1 2">
    <name type="scientific">Ciona intestinalis</name>
    <name type="common">Transparent sea squirt</name>
    <name type="synonym">Ascidia intestinalis</name>
    <dbReference type="NCBI Taxonomy" id="7719"/>
    <lineage>
        <taxon>Eukaryota</taxon>
        <taxon>Metazoa</taxon>
        <taxon>Chordata</taxon>
        <taxon>Tunicata</taxon>
        <taxon>Ascidiacea</taxon>
        <taxon>Phlebobranchia</taxon>
        <taxon>Cionidae</taxon>
        <taxon>Ciona</taxon>
    </lineage>
</organism>
<dbReference type="Ensembl" id="ENSCINT00000030884.1">
    <property type="protein sequence ID" value="ENSCINP00000032883.1"/>
    <property type="gene ID" value="ENSCING00000018371.1"/>
</dbReference>
<reference evidence="1" key="3">
    <citation type="submission" date="2025-09" db="UniProtKB">
        <authorList>
            <consortium name="Ensembl"/>
        </authorList>
    </citation>
    <scope>IDENTIFICATION</scope>
</reference>
<name>H2XT99_CIOIN</name>
<sequence length="67" mass="7938">MFMFYYDRLCDRNAALFNNVRALLLLPSKNIIKADVCDVKAILTSLLKCIWLSEYSMWYDTQTFMSE</sequence>
<reference evidence="1" key="2">
    <citation type="submission" date="2025-08" db="UniProtKB">
        <authorList>
            <consortium name="Ensembl"/>
        </authorList>
    </citation>
    <scope>IDENTIFICATION</scope>
</reference>
<dbReference type="Proteomes" id="UP000008144">
    <property type="component" value="Unassembled WGS sequence"/>
</dbReference>
<dbReference type="AlphaFoldDB" id="H2XT99"/>
<evidence type="ECO:0000313" key="2">
    <source>
        <dbReference type="Proteomes" id="UP000008144"/>
    </source>
</evidence>